<sequence length="99" mass="11591">MFMELEVNENISALKIKNIFNHIAKNRCIHCSSHLHYDEQPDSLYISCSKNFDHFRISGFKDIETGKIILIYLNNMNEGIMNEKLLGDFQKIIHSIKFS</sequence>
<evidence type="ECO:0000313" key="1">
    <source>
        <dbReference type="EMBL" id="GAH05499.1"/>
    </source>
</evidence>
<gene>
    <name evidence="1" type="ORF">S01H4_62188</name>
</gene>
<dbReference type="EMBL" id="BART01037056">
    <property type="protein sequence ID" value="GAH05499.1"/>
    <property type="molecule type" value="Genomic_DNA"/>
</dbReference>
<organism evidence="1">
    <name type="scientific">marine sediment metagenome</name>
    <dbReference type="NCBI Taxonomy" id="412755"/>
    <lineage>
        <taxon>unclassified sequences</taxon>
        <taxon>metagenomes</taxon>
        <taxon>ecological metagenomes</taxon>
    </lineage>
</organism>
<name>X1DKI8_9ZZZZ</name>
<feature type="non-terminal residue" evidence="1">
    <location>
        <position position="99"/>
    </location>
</feature>
<dbReference type="AlphaFoldDB" id="X1DKI8"/>
<accession>X1DKI8</accession>
<comment type="caution">
    <text evidence="1">The sequence shown here is derived from an EMBL/GenBank/DDBJ whole genome shotgun (WGS) entry which is preliminary data.</text>
</comment>
<reference evidence="1" key="1">
    <citation type="journal article" date="2014" name="Front. Microbiol.">
        <title>High frequency of phylogenetically diverse reductive dehalogenase-homologous genes in deep subseafloor sedimentary metagenomes.</title>
        <authorList>
            <person name="Kawai M."/>
            <person name="Futagami T."/>
            <person name="Toyoda A."/>
            <person name="Takaki Y."/>
            <person name="Nishi S."/>
            <person name="Hori S."/>
            <person name="Arai W."/>
            <person name="Tsubouchi T."/>
            <person name="Morono Y."/>
            <person name="Uchiyama I."/>
            <person name="Ito T."/>
            <person name="Fujiyama A."/>
            <person name="Inagaki F."/>
            <person name="Takami H."/>
        </authorList>
    </citation>
    <scope>NUCLEOTIDE SEQUENCE</scope>
    <source>
        <strain evidence="1">Expedition CK06-06</strain>
    </source>
</reference>
<proteinExistence type="predicted"/>
<protein>
    <submittedName>
        <fullName evidence="1">Uncharacterized protein</fullName>
    </submittedName>
</protein>